<feature type="region of interest" description="Disordered" evidence="1">
    <location>
        <begin position="122"/>
        <end position="173"/>
    </location>
</feature>
<dbReference type="Proteomes" id="UP001175226">
    <property type="component" value="Unassembled WGS sequence"/>
</dbReference>
<dbReference type="AlphaFoldDB" id="A0AA39IZX6"/>
<keyword evidence="4" id="KW-1185">Reference proteome</keyword>
<gene>
    <name evidence="3" type="ORF">EV421DRAFT_2023734</name>
</gene>
<feature type="region of interest" description="Disordered" evidence="1">
    <location>
        <begin position="274"/>
        <end position="295"/>
    </location>
</feature>
<evidence type="ECO:0008006" key="5">
    <source>
        <dbReference type="Google" id="ProtNLM"/>
    </source>
</evidence>
<feature type="compositionally biased region" description="Low complexity" evidence="1">
    <location>
        <begin position="122"/>
        <end position="152"/>
    </location>
</feature>
<feature type="signal peptide" evidence="2">
    <location>
        <begin position="1"/>
        <end position="18"/>
    </location>
</feature>
<feature type="compositionally biased region" description="Polar residues" evidence="1">
    <location>
        <begin position="153"/>
        <end position="171"/>
    </location>
</feature>
<organism evidence="3 4">
    <name type="scientific">Armillaria borealis</name>
    <dbReference type="NCBI Taxonomy" id="47425"/>
    <lineage>
        <taxon>Eukaryota</taxon>
        <taxon>Fungi</taxon>
        <taxon>Dikarya</taxon>
        <taxon>Basidiomycota</taxon>
        <taxon>Agaricomycotina</taxon>
        <taxon>Agaricomycetes</taxon>
        <taxon>Agaricomycetidae</taxon>
        <taxon>Agaricales</taxon>
        <taxon>Marasmiineae</taxon>
        <taxon>Physalacriaceae</taxon>
        <taxon>Armillaria</taxon>
    </lineage>
</organism>
<proteinExistence type="predicted"/>
<protein>
    <recommendedName>
        <fullName evidence="5">GOLD domain-containing protein</fullName>
    </recommendedName>
</protein>
<reference evidence="3" key="1">
    <citation type="submission" date="2023-06" db="EMBL/GenBank/DDBJ databases">
        <authorList>
            <consortium name="Lawrence Berkeley National Laboratory"/>
            <person name="Ahrendt S."/>
            <person name="Sahu N."/>
            <person name="Indic B."/>
            <person name="Wong-Bajracharya J."/>
            <person name="Merenyi Z."/>
            <person name="Ke H.-M."/>
            <person name="Monk M."/>
            <person name="Kocsube S."/>
            <person name="Drula E."/>
            <person name="Lipzen A."/>
            <person name="Balint B."/>
            <person name="Henrissat B."/>
            <person name="Andreopoulos B."/>
            <person name="Martin F.M."/>
            <person name="Harder C.B."/>
            <person name="Rigling D."/>
            <person name="Ford K.L."/>
            <person name="Foster G.D."/>
            <person name="Pangilinan J."/>
            <person name="Papanicolaou A."/>
            <person name="Barry K."/>
            <person name="LaButti K."/>
            <person name="Viragh M."/>
            <person name="Koriabine M."/>
            <person name="Yan M."/>
            <person name="Riley R."/>
            <person name="Champramary S."/>
            <person name="Plett K.L."/>
            <person name="Tsai I.J."/>
            <person name="Slot J."/>
            <person name="Sipos G."/>
            <person name="Plett J."/>
            <person name="Nagy L.G."/>
            <person name="Grigoriev I.V."/>
        </authorList>
    </citation>
    <scope>NUCLEOTIDE SEQUENCE</scope>
    <source>
        <strain evidence="3">FPL87.14</strain>
    </source>
</reference>
<dbReference type="EMBL" id="JAUEPT010000087">
    <property type="protein sequence ID" value="KAK0432930.1"/>
    <property type="molecule type" value="Genomic_DNA"/>
</dbReference>
<evidence type="ECO:0000256" key="2">
    <source>
        <dbReference type="SAM" id="SignalP"/>
    </source>
</evidence>
<feature type="chain" id="PRO_5041276226" description="GOLD domain-containing protein" evidence="2">
    <location>
        <begin position="19"/>
        <end position="295"/>
    </location>
</feature>
<sequence>MLLLLILIMQVVSPIAKCYHFIFSYAGFTFDDPPESLIAGIPATITWHRTSYDPDDIYFERRNVVSQSSGNGDSIPSPSDTTQLQGTLTVTFPSAGKYLIEVVESQKNDVIGSSHSLTVASQASQNSENSISSSVSSSPSLASSASNPLTTSTGATSQLTSASPRTTNSSAIGPKQSAYESIATFHCAIPDMSLRYYVSSVSSPINSVTIEQKPSADDPIISGSSRPGPLPADPGSASEQAGPDGEEVPPAALGVIETELRQLKTQVHQILSEREAEWVQDDPFDRPPSYAETTF</sequence>
<evidence type="ECO:0000313" key="3">
    <source>
        <dbReference type="EMBL" id="KAK0432930.1"/>
    </source>
</evidence>
<evidence type="ECO:0000313" key="4">
    <source>
        <dbReference type="Proteomes" id="UP001175226"/>
    </source>
</evidence>
<keyword evidence="2" id="KW-0732">Signal</keyword>
<name>A0AA39IZX6_9AGAR</name>
<comment type="caution">
    <text evidence="3">The sequence shown here is derived from an EMBL/GenBank/DDBJ whole genome shotgun (WGS) entry which is preliminary data.</text>
</comment>
<feature type="region of interest" description="Disordered" evidence="1">
    <location>
        <begin position="209"/>
        <end position="249"/>
    </location>
</feature>
<evidence type="ECO:0000256" key="1">
    <source>
        <dbReference type="SAM" id="MobiDB-lite"/>
    </source>
</evidence>
<accession>A0AA39IZX6</accession>